<protein>
    <submittedName>
        <fullName evidence="1">Uncharacterized protein</fullName>
    </submittedName>
</protein>
<dbReference type="RefSeq" id="WP_148774701.1">
    <property type="nucleotide sequence ID" value="NZ_VSSS01000037.1"/>
</dbReference>
<sequence>MRTFPETASEYIQLAERAVDRFSLSQNIDDLFTAILVTAHSFDFFHRENKGRPAEEADKQAFGIENPDWKIIRQLCNGGTRARLTAVGDPNLCPSAERAIPDRTV</sequence>
<name>A0A5D3K9X2_9BRAD</name>
<comment type="caution">
    <text evidence="1">The sequence shown here is derived from an EMBL/GenBank/DDBJ whole genome shotgun (WGS) entry which is preliminary data.</text>
</comment>
<accession>A0A5D3K9X2</accession>
<dbReference type="OrthoDB" id="8192864at2"/>
<dbReference type="AlphaFoldDB" id="A0A5D3K9X2"/>
<organism evidence="1 2">
    <name type="scientific">Bradyrhizobium rifense</name>
    <dbReference type="NCBI Taxonomy" id="515499"/>
    <lineage>
        <taxon>Bacteria</taxon>
        <taxon>Pseudomonadati</taxon>
        <taxon>Pseudomonadota</taxon>
        <taxon>Alphaproteobacteria</taxon>
        <taxon>Hyphomicrobiales</taxon>
        <taxon>Nitrobacteraceae</taxon>
        <taxon>Bradyrhizobium</taxon>
    </lineage>
</organism>
<evidence type="ECO:0000313" key="1">
    <source>
        <dbReference type="EMBL" id="TYL92562.1"/>
    </source>
</evidence>
<keyword evidence="2" id="KW-1185">Reference proteome</keyword>
<proteinExistence type="predicted"/>
<dbReference type="Proteomes" id="UP000324758">
    <property type="component" value="Unassembled WGS sequence"/>
</dbReference>
<dbReference type="EMBL" id="VSSS01000037">
    <property type="protein sequence ID" value="TYL92562.1"/>
    <property type="molecule type" value="Genomic_DNA"/>
</dbReference>
<evidence type="ECO:0000313" key="2">
    <source>
        <dbReference type="Proteomes" id="UP000324758"/>
    </source>
</evidence>
<reference evidence="1 2" key="1">
    <citation type="submission" date="2019-08" db="EMBL/GenBank/DDBJ databases">
        <title>Bradyrhizobium hipponensis sp. nov., a rhizobium isolated from a Lupinus angustifolius root nodule in Tunisia.</title>
        <authorList>
            <person name="Off K."/>
            <person name="Rejili M."/>
            <person name="Mars M."/>
            <person name="Brachmann A."/>
            <person name="Marin M."/>
        </authorList>
    </citation>
    <scope>NUCLEOTIDE SEQUENCE [LARGE SCALE GENOMIC DNA]</scope>
    <source>
        <strain evidence="1 2">CTAW71</strain>
    </source>
</reference>
<gene>
    <name evidence="1" type="ORF">FXB40_24235</name>
</gene>